<evidence type="ECO:0000313" key="1">
    <source>
        <dbReference type="EMBL" id="PHM58550.1"/>
    </source>
</evidence>
<protein>
    <submittedName>
        <fullName evidence="1">Uncharacterized protein</fullName>
    </submittedName>
</protein>
<dbReference type="RefSeq" id="WP_099126278.1">
    <property type="nucleotide sequence ID" value="NZ_CAWNRH010000003.1"/>
</dbReference>
<reference evidence="1 2" key="1">
    <citation type="journal article" date="2017" name="Nat. Microbiol.">
        <title>Natural product diversity associated with the nematode symbionts Photorhabdus and Xenorhabdus.</title>
        <authorList>
            <person name="Tobias N.J."/>
            <person name="Wolff H."/>
            <person name="Djahanschiri B."/>
            <person name="Grundmann F."/>
            <person name="Kronenwerth M."/>
            <person name="Shi Y.M."/>
            <person name="Simonyi S."/>
            <person name="Grun P."/>
            <person name="Shapiro-Ilan D."/>
            <person name="Pidot S.J."/>
            <person name="Stinear T.P."/>
            <person name="Ebersberger I."/>
            <person name="Bode H.B."/>
        </authorList>
    </citation>
    <scope>NUCLEOTIDE SEQUENCE [LARGE SCALE GENOMIC DNA]</scope>
    <source>
        <strain evidence="1 2">DSM 17904</strain>
    </source>
</reference>
<dbReference type="Proteomes" id="UP000222366">
    <property type="component" value="Unassembled WGS sequence"/>
</dbReference>
<dbReference type="AlphaFoldDB" id="A0A2D0K5A5"/>
<dbReference type="EMBL" id="NJAJ01000100">
    <property type="protein sequence ID" value="PHM58550.1"/>
    <property type="molecule type" value="Genomic_DNA"/>
</dbReference>
<keyword evidence="2" id="KW-1185">Reference proteome</keyword>
<accession>A0A2D0K5A5</accession>
<proteinExistence type="predicted"/>
<gene>
    <name evidence="1" type="ORF">Xsto_04113</name>
</gene>
<organism evidence="1 2">
    <name type="scientific">Xenorhabdus stockiae</name>
    <dbReference type="NCBI Taxonomy" id="351614"/>
    <lineage>
        <taxon>Bacteria</taxon>
        <taxon>Pseudomonadati</taxon>
        <taxon>Pseudomonadota</taxon>
        <taxon>Gammaproteobacteria</taxon>
        <taxon>Enterobacterales</taxon>
        <taxon>Morganellaceae</taxon>
        <taxon>Xenorhabdus</taxon>
    </lineage>
</organism>
<name>A0A2D0K5A5_9GAMM</name>
<comment type="caution">
    <text evidence="1">The sequence shown here is derived from an EMBL/GenBank/DDBJ whole genome shotgun (WGS) entry which is preliminary data.</text>
</comment>
<evidence type="ECO:0000313" key="2">
    <source>
        <dbReference type="Proteomes" id="UP000222366"/>
    </source>
</evidence>
<sequence length="63" mass="7161">MNTCDSSTYPPIAHHENIVKAFCEYAAVLPESHEQKWLMLLLADSLKGSFTAMRDYLLSDEDL</sequence>